<keyword evidence="3" id="KW-1185">Reference proteome</keyword>
<name>A0A2A2F2J4_9GAMM</name>
<sequence>MKAPTDLELLDHIYESYYSTFSSYTKEDADRDSKIYVPIDCAEIARHFGVDRDIVFGRLYYHLEKKYGYKQSDGVNVHFFALRVGDDIKCINFPLLASVVAGLRQEYRKFWLATGISIGALVISSISLGVSLLGP</sequence>
<accession>A0A2A2F2J4</accession>
<evidence type="ECO:0000313" key="3">
    <source>
        <dbReference type="Proteomes" id="UP000217771"/>
    </source>
</evidence>
<feature type="transmembrane region" description="Helical" evidence="1">
    <location>
        <begin position="110"/>
        <end position="133"/>
    </location>
</feature>
<dbReference type="Proteomes" id="UP000217771">
    <property type="component" value="Unassembled WGS sequence"/>
</dbReference>
<keyword evidence="1" id="KW-0812">Transmembrane</keyword>
<comment type="caution">
    <text evidence="2">The sequence shown here is derived from an EMBL/GenBank/DDBJ whole genome shotgun (WGS) entry which is preliminary data.</text>
</comment>
<gene>
    <name evidence="2" type="ORF">CK498_00145</name>
</gene>
<dbReference type="RefSeq" id="WP_095618849.1">
    <property type="nucleotide sequence ID" value="NZ_NSKB01000001.1"/>
</dbReference>
<reference evidence="2 3" key="1">
    <citation type="submission" date="2017-08" db="EMBL/GenBank/DDBJ databases">
        <title>Halomonas alkalisoli sp. nov., isolated from saline alkaline soil.</title>
        <authorList>
            <person name="Wang D."/>
            <person name="Zhang G."/>
        </authorList>
    </citation>
    <scope>NUCLEOTIDE SEQUENCE [LARGE SCALE GENOMIC DNA]</scope>
    <source>
        <strain evidence="2 3">WRN001</strain>
    </source>
</reference>
<dbReference type="OrthoDB" id="7619188at2"/>
<dbReference type="EMBL" id="NSKB01000001">
    <property type="protein sequence ID" value="PAU78832.1"/>
    <property type="molecule type" value="Genomic_DNA"/>
</dbReference>
<evidence type="ECO:0000256" key="1">
    <source>
        <dbReference type="SAM" id="Phobius"/>
    </source>
</evidence>
<keyword evidence="1" id="KW-1133">Transmembrane helix</keyword>
<dbReference type="AlphaFoldDB" id="A0A2A2F2J4"/>
<proteinExistence type="predicted"/>
<evidence type="ECO:0000313" key="2">
    <source>
        <dbReference type="EMBL" id="PAU78832.1"/>
    </source>
</evidence>
<organism evidence="2 3">
    <name type="scientific">Halomonas salipaludis</name>
    <dbReference type="NCBI Taxonomy" id="2032625"/>
    <lineage>
        <taxon>Bacteria</taxon>
        <taxon>Pseudomonadati</taxon>
        <taxon>Pseudomonadota</taxon>
        <taxon>Gammaproteobacteria</taxon>
        <taxon>Oceanospirillales</taxon>
        <taxon>Halomonadaceae</taxon>
        <taxon>Halomonas</taxon>
    </lineage>
</organism>
<keyword evidence="1" id="KW-0472">Membrane</keyword>
<protein>
    <submittedName>
        <fullName evidence="2">Uncharacterized protein</fullName>
    </submittedName>
</protein>